<feature type="compositionally biased region" description="Basic and acidic residues" evidence="9">
    <location>
        <begin position="13"/>
        <end position="24"/>
    </location>
</feature>
<evidence type="ECO:0000313" key="10">
    <source>
        <dbReference type="EMBL" id="AIF74224.1"/>
    </source>
</evidence>
<organism evidence="10">
    <name type="scientific">Bat parvovirus</name>
    <dbReference type="NCBI Taxonomy" id="1514704"/>
    <lineage>
        <taxon>Viruses</taxon>
        <taxon>Monodnaviria</taxon>
        <taxon>Shotokuvirae</taxon>
        <taxon>Cossaviricota</taxon>
        <taxon>Quintoviricetes</taxon>
        <taxon>Piccovirales</taxon>
        <taxon>Parvoviridae</taxon>
        <taxon>Parvovirinae</taxon>
    </lineage>
</organism>
<evidence type="ECO:0000256" key="2">
    <source>
        <dbReference type="ARBA" id="ARBA00007126"/>
    </source>
</evidence>
<dbReference type="EMBL" id="KJ641671">
    <property type="protein sequence ID" value="AIF74224.1"/>
    <property type="molecule type" value="Genomic_DNA"/>
</dbReference>
<evidence type="ECO:0000256" key="5">
    <source>
        <dbReference type="ARBA" id="ARBA00023015"/>
    </source>
</evidence>
<evidence type="ECO:0000256" key="9">
    <source>
        <dbReference type="SAM" id="MobiDB-lite"/>
    </source>
</evidence>
<dbReference type="Pfam" id="PF11733">
    <property type="entry name" value="NP1-WLL"/>
    <property type="match status" value="1"/>
</dbReference>
<evidence type="ECO:0000256" key="8">
    <source>
        <dbReference type="ARBA" id="ARBA00045895"/>
    </source>
</evidence>
<keyword evidence="7" id="KW-0804">Transcription</keyword>
<keyword evidence="6" id="KW-0010">Activator</keyword>
<evidence type="ECO:0000256" key="7">
    <source>
        <dbReference type="ARBA" id="ARBA00023163"/>
    </source>
</evidence>
<feature type="compositionally biased region" description="Low complexity" evidence="9">
    <location>
        <begin position="29"/>
        <end position="45"/>
    </location>
</feature>
<protein>
    <recommendedName>
        <fullName evidence="3">Non-structural protein NP-1</fullName>
    </recommendedName>
</protein>
<keyword evidence="4" id="KW-1048">Host nucleus</keyword>
<proteinExistence type="inferred from homology"/>
<comment type="similarity">
    <text evidence="2">Belongs to the Bocaparvovirus Non-structural protein NP-1 family.</text>
</comment>
<reference evidence="10" key="1">
    <citation type="journal article" date="2016" name="ISME J.">
        <title>Deciphering the bat virome catalog to better understand the ecological diversity of bat viruses and the bat origin of emerging infectious diseases.</title>
        <authorList>
            <person name="Wu Z."/>
            <person name="Yang L."/>
            <person name="Ren X."/>
            <person name="He G."/>
            <person name="Zhang J."/>
            <person name="Yang J."/>
            <person name="Qian Z."/>
            <person name="Dong J."/>
            <person name="Sun L."/>
            <person name="Zhu Y."/>
            <person name="Du J."/>
            <person name="Yang F."/>
            <person name="Zhang S."/>
            <person name="Jin Q."/>
        </authorList>
    </citation>
    <scope>NUCLEOTIDE SEQUENCE</scope>
    <source>
        <strain evidence="10">BtRf-BoV-1/LN2012</strain>
    </source>
</reference>
<accession>A0A0D3MDK9</accession>
<dbReference type="InterPro" id="IPR021075">
    <property type="entry name" value="Bocavirus_NP1"/>
</dbReference>
<name>A0A0D3MDK9_9VIRU</name>
<evidence type="ECO:0000256" key="6">
    <source>
        <dbReference type="ARBA" id="ARBA00023159"/>
    </source>
</evidence>
<evidence type="ECO:0000256" key="3">
    <source>
        <dbReference type="ARBA" id="ARBA00020315"/>
    </source>
</evidence>
<dbReference type="GO" id="GO:0042025">
    <property type="term" value="C:host cell nucleus"/>
    <property type="evidence" value="ECO:0007669"/>
    <property type="project" value="UniProtKB-SubCell"/>
</dbReference>
<comment type="function">
    <text evidence="8">Required for the expression of the capsid proteins. Performs the splicing and internal polyadenylation of the viral capsid-encoding mRNA precursor, which allows its maturation and expression. Transactivates the viral promoter.</text>
</comment>
<comment type="subcellular location">
    <subcellularLocation>
        <location evidence="1">Host nucleus</location>
    </subcellularLocation>
</comment>
<feature type="region of interest" description="Disordered" evidence="9">
    <location>
        <begin position="1"/>
        <end position="66"/>
    </location>
</feature>
<keyword evidence="5" id="KW-0805">Transcription regulation</keyword>
<feature type="compositionally biased region" description="Basic residues" evidence="9">
    <location>
        <begin position="1"/>
        <end position="12"/>
    </location>
</feature>
<evidence type="ECO:0000256" key="4">
    <source>
        <dbReference type="ARBA" id="ARBA00022562"/>
    </source>
</evidence>
<sequence length="204" mass="23225">MSRWGPMKRRMERSRSRSPRRDRAGPGASSRRPTGGSSWGSSRGTGWRRSRAPYTASRPSGPLTQRKTPLDVFMEHRSKHPEAPALCGFYWHSTRMTRVGTDLIYNQLQSDFQSLAEGGKVGWTDCKELLFKLKKEIDQKYRNMMWHFSQGGACERCTYWDDMYRAYQAQVETDSQAPSVVPSAEISDVEMLSAVESMEVDGAN</sequence>
<evidence type="ECO:0000256" key="1">
    <source>
        <dbReference type="ARBA" id="ARBA00004147"/>
    </source>
</evidence>